<dbReference type="AlphaFoldDB" id="A0A1L0D601"/>
<accession>A0A1L0D601</accession>
<name>A0A1L0D601_9ASCO</name>
<dbReference type="Proteomes" id="UP000182334">
    <property type="component" value="Chromosome I"/>
</dbReference>
<sequence length="128" mass="13756">MSSFLPFLRGLGSASFGEVVNDDEVAKGGKSRLEDIGDEIGLNNSGVIDAGGSLDESTKINFLKFSGWSSRSRFTDTDGTITEGIVDDWIVVASLGTWCSIHVPKKWSRALSKLPYGQISTKQPISIS</sequence>
<evidence type="ECO:0000313" key="1">
    <source>
        <dbReference type="EMBL" id="SGZ47204.1"/>
    </source>
</evidence>
<protein>
    <submittedName>
        <fullName evidence="1">CIC11C00000001118</fullName>
    </submittedName>
</protein>
<reference evidence="1 2" key="1">
    <citation type="submission" date="2016-10" db="EMBL/GenBank/DDBJ databases">
        <authorList>
            <person name="de Groot N.N."/>
        </authorList>
    </citation>
    <scope>NUCLEOTIDE SEQUENCE [LARGE SCALE GENOMIC DNA]</scope>
    <source>
        <strain evidence="1 2">CBS 141442</strain>
    </source>
</reference>
<proteinExistence type="predicted"/>
<keyword evidence="2" id="KW-1185">Reference proteome</keyword>
<gene>
    <name evidence="1" type="ORF">SAMEA4029010_CIC11G00000001118</name>
</gene>
<evidence type="ECO:0000313" key="2">
    <source>
        <dbReference type="Proteomes" id="UP000182334"/>
    </source>
</evidence>
<organism evidence="1 2">
    <name type="scientific">Sungouiella intermedia</name>
    <dbReference type="NCBI Taxonomy" id="45354"/>
    <lineage>
        <taxon>Eukaryota</taxon>
        <taxon>Fungi</taxon>
        <taxon>Dikarya</taxon>
        <taxon>Ascomycota</taxon>
        <taxon>Saccharomycotina</taxon>
        <taxon>Pichiomycetes</taxon>
        <taxon>Metschnikowiaceae</taxon>
        <taxon>Sungouiella</taxon>
    </lineage>
</organism>
<dbReference type="EMBL" id="LT635756">
    <property type="protein sequence ID" value="SGZ47204.1"/>
    <property type="molecule type" value="Genomic_DNA"/>
</dbReference>